<dbReference type="InterPro" id="IPR044911">
    <property type="entry name" value="V-type_ATPase_csu/dsu_dom_3"/>
</dbReference>
<dbReference type="GO" id="GO:0046961">
    <property type="term" value="F:proton-transporting ATPase activity, rotational mechanism"/>
    <property type="evidence" value="ECO:0007669"/>
    <property type="project" value="InterPro"/>
</dbReference>
<dbReference type="PANTHER" id="PTHR38682:SF1">
    <property type="entry name" value="V-TYPE ATP SYNTHASE SUBUNIT C"/>
    <property type="match status" value="1"/>
</dbReference>
<dbReference type="EMBL" id="ACEC01000115">
    <property type="protein sequence ID" value="EEG29116.1"/>
    <property type="molecule type" value="Genomic_DNA"/>
</dbReference>
<dbReference type="Pfam" id="PF01992">
    <property type="entry name" value="vATP-synt_AC39"/>
    <property type="match status" value="1"/>
</dbReference>
<sequence length="347" mass="40799">MLELNSNPAVTAKVRAMYGRRISDEQYDELMKRRSVSEIAGYLKSNTHFSAALANINESNIHRGQLEDVLRREVFNSYSRLYRYTNVRGENLFHYVIMEEEIGEILRMVQLLNAGNPQDYIVELPGYLIQGADIPLVELAKVRDFDSLLAVLGDTPYAGIMKRFRPAEPSGMIDYAACEHEFYSFYFDRMFQMLNKNYTGTTRRELGELLTMRIELLNLSTISRAKFYFRSAPDEIRKWIFPYRYKLTKRILSDLIEADGVDQLRKVFKETTIGRKLENHEFTYIENYTDRLKYYISRHYMYFSTNASVSFYAFVLLSQIELNNLISIIEGIRYQISFQEIKKLIIT</sequence>
<evidence type="ECO:0000256" key="2">
    <source>
        <dbReference type="ARBA" id="ARBA00023065"/>
    </source>
</evidence>
<dbReference type="Proteomes" id="UP000003340">
    <property type="component" value="Unassembled WGS sequence"/>
</dbReference>
<protein>
    <submittedName>
        <fullName evidence="3">Putative ATP synthase, subunit C</fullName>
    </submittedName>
</protein>
<accession>C0EH29</accession>
<name>C0EH29_9FIRM</name>
<dbReference type="InterPro" id="IPR036079">
    <property type="entry name" value="ATPase_csu/dsu_sf"/>
</dbReference>
<dbReference type="InterPro" id="IPR002843">
    <property type="entry name" value="ATPase_V0-cplx_csu/dsu"/>
</dbReference>
<dbReference type="STRING" id="537013.CLOSTMETH_03229"/>
<dbReference type="PANTHER" id="PTHR38682">
    <property type="entry name" value="V-TYPE ATP SYNTHASE SUBUNIT C"/>
    <property type="match status" value="1"/>
</dbReference>
<keyword evidence="1" id="KW-0813">Transport</keyword>
<dbReference type="eggNOG" id="COG1527">
    <property type="taxonomic scope" value="Bacteria"/>
</dbReference>
<evidence type="ECO:0000256" key="1">
    <source>
        <dbReference type="ARBA" id="ARBA00022448"/>
    </source>
</evidence>
<reference evidence="3 4" key="1">
    <citation type="submission" date="2009-01" db="EMBL/GenBank/DDBJ databases">
        <authorList>
            <person name="Fulton L."/>
            <person name="Clifton S."/>
            <person name="Fulton B."/>
            <person name="Xu J."/>
            <person name="Minx P."/>
            <person name="Pepin K.H."/>
            <person name="Johnson M."/>
            <person name="Bhonagiri V."/>
            <person name="Nash W.E."/>
            <person name="Mardis E.R."/>
            <person name="Wilson R.K."/>
        </authorList>
    </citation>
    <scope>NUCLEOTIDE SEQUENCE [LARGE SCALE GENOMIC DNA]</scope>
    <source>
        <strain evidence="3 4">DSM 5476</strain>
    </source>
</reference>
<gene>
    <name evidence="3" type="ORF">CLOSTMETH_03229</name>
</gene>
<proteinExistence type="predicted"/>
<dbReference type="HOGENOM" id="CLU_064887_0_0_9"/>
<evidence type="ECO:0000313" key="3">
    <source>
        <dbReference type="EMBL" id="EEG29116.1"/>
    </source>
</evidence>
<keyword evidence="4" id="KW-1185">Reference proteome</keyword>
<dbReference type="Gene3D" id="1.10.132.50">
    <property type="entry name" value="ATP synthase (C/AC39) subunit, domain 3"/>
    <property type="match status" value="3"/>
</dbReference>
<reference evidence="3 4" key="2">
    <citation type="submission" date="2009-02" db="EMBL/GenBank/DDBJ databases">
        <title>Draft genome sequence of Clostridium methylpentosum (DSM 5476).</title>
        <authorList>
            <person name="Sudarsanam P."/>
            <person name="Ley R."/>
            <person name="Guruge J."/>
            <person name="Turnbaugh P.J."/>
            <person name="Mahowald M."/>
            <person name="Liep D."/>
            <person name="Gordon J."/>
        </authorList>
    </citation>
    <scope>NUCLEOTIDE SEQUENCE [LARGE SCALE GENOMIC DNA]</scope>
    <source>
        <strain evidence="3 4">DSM 5476</strain>
    </source>
</reference>
<keyword evidence="2" id="KW-0406">Ion transport</keyword>
<comment type="caution">
    <text evidence="3">The sequence shown here is derived from an EMBL/GenBank/DDBJ whole genome shotgun (WGS) entry which is preliminary data.</text>
</comment>
<evidence type="ECO:0000313" key="4">
    <source>
        <dbReference type="Proteomes" id="UP000003340"/>
    </source>
</evidence>
<dbReference type="SUPFAM" id="SSF103486">
    <property type="entry name" value="V-type ATP synthase subunit C"/>
    <property type="match status" value="1"/>
</dbReference>
<dbReference type="AlphaFoldDB" id="C0EH29"/>
<dbReference type="InterPro" id="IPR050873">
    <property type="entry name" value="V-ATPase_V0D/AC39_subunit"/>
</dbReference>
<organism evidence="3 4">
    <name type="scientific">[Clostridium] methylpentosum DSM 5476</name>
    <dbReference type="NCBI Taxonomy" id="537013"/>
    <lineage>
        <taxon>Bacteria</taxon>
        <taxon>Bacillati</taxon>
        <taxon>Bacillota</taxon>
        <taxon>Clostridia</taxon>
        <taxon>Eubacteriales</taxon>
        <taxon>Oscillospiraceae</taxon>
        <taxon>Oscillospiraceae incertae sedis</taxon>
    </lineage>
</organism>